<dbReference type="Pfam" id="PF08002">
    <property type="entry name" value="DUF1697"/>
    <property type="match status" value="1"/>
</dbReference>
<reference evidence="1" key="1">
    <citation type="submission" date="2012-01" db="EMBL/GenBank/DDBJ databases">
        <title>The Genome Sequence of Treponema denticola H-22.</title>
        <authorList>
            <consortium name="The Broad Institute Genome Sequencing Platform"/>
            <person name="Earl A."/>
            <person name="Ward D."/>
            <person name="Feldgarden M."/>
            <person name="Gevers D."/>
            <person name="Blanton J.M."/>
            <person name="Fenno C.J."/>
            <person name="Baranova O.V."/>
            <person name="Mathney J."/>
            <person name="Dewhirst F.E."/>
            <person name="Izard J."/>
            <person name="Young S.K."/>
            <person name="Zeng Q."/>
            <person name="Gargeya S."/>
            <person name="Fitzgerald M."/>
            <person name="Haas B."/>
            <person name="Abouelleil A."/>
            <person name="Alvarado L."/>
            <person name="Arachchi H.M."/>
            <person name="Berlin A."/>
            <person name="Chapman S.B."/>
            <person name="Gearin G."/>
            <person name="Goldberg J."/>
            <person name="Griggs A."/>
            <person name="Gujja S."/>
            <person name="Hansen M."/>
            <person name="Heiman D."/>
            <person name="Howarth C."/>
            <person name="Larimer J."/>
            <person name="Lui A."/>
            <person name="MacDonald P.J.P."/>
            <person name="McCowen C."/>
            <person name="Montmayeur A."/>
            <person name="Murphy C."/>
            <person name="Neiman D."/>
            <person name="Pearson M."/>
            <person name="Priest M."/>
            <person name="Roberts A."/>
            <person name="Saif S."/>
            <person name="Shea T."/>
            <person name="Sisk P."/>
            <person name="Stolte C."/>
            <person name="Sykes S."/>
            <person name="Wortman J."/>
            <person name="Nusbaum C."/>
            <person name="Birren B."/>
        </authorList>
    </citation>
    <scope>NUCLEOTIDE SEQUENCE [LARGE SCALE GENOMIC DNA]</scope>
    <source>
        <strain evidence="1">H-22</strain>
    </source>
</reference>
<organism evidence="1">
    <name type="scientific">Treponema denticola H-22</name>
    <dbReference type="NCBI Taxonomy" id="999432"/>
    <lineage>
        <taxon>Bacteria</taxon>
        <taxon>Pseudomonadati</taxon>
        <taxon>Spirochaetota</taxon>
        <taxon>Spirochaetia</taxon>
        <taxon>Spirochaetales</taxon>
        <taxon>Treponemataceae</taxon>
        <taxon>Treponema</taxon>
    </lineage>
</organism>
<dbReference type="HOGENOM" id="CLU_106303_3_0_12"/>
<dbReference type="PATRIC" id="fig|999432.5.peg.1576"/>
<dbReference type="PANTHER" id="PTHR36439">
    <property type="entry name" value="BLL4334 PROTEIN"/>
    <property type="match status" value="1"/>
</dbReference>
<proteinExistence type="predicted"/>
<dbReference type="AlphaFoldDB" id="A0A0E2E3X9"/>
<comment type="caution">
    <text evidence="1">The sequence shown here is derived from an EMBL/GenBank/DDBJ whole genome shotgun (WGS) entry which is preliminary data.</text>
</comment>
<dbReference type="PIRSF" id="PIRSF008502">
    <property type="entry name" value="UCP008502"/>
    <property type="match status" value="1"/>
</dbReference>
<name>A0A0E2E3X9_TREDN</name>
<dbReference type="Gene3D" id="3.30.70.1260">
    <property type="entry name" value="bacterial protein sp0830 like"/>
    <property type="match status" value="1"/>
</dbReference>
<evidence type="ECO:0008006" key="2">
    <source>
        <dbReference type="Google" id="ProtNLM"/>
    </source>
</evidence>
<sequence length="174" mass="19932">MDYIALLRGINVGNSIKINMKELKTLFEQCGFSNVSTYINSGNVIFKSNDKKNSITENIEKALHITSGNEVKVLVKTKSEVVEIANSIPGDWQNNDDQKTDVAYLFESLDNENIINELPVKKEYIQLIYVKGALIWNVRREDYNKSHLNKIISHKAYKDMTIRNVNTARYLAKC</sequence>
<accession>A0A0E2E3X9</accession>
<dbReference type="SUPFAM" id="SSF160379">
    <property type="entry name" value="SP0830-like"/>
    <property type="match status" value="1"/>
</dbReference>
<dbReference type="Proteomes" id="UP000011705">
    <property type="component" value="Chromosome"/>
</dbReference>
<protein>
    <recommendedName>
        <fullName evidence="2">DUF1697 domain-containing protein</fullName>
    </recommendedName>
</protein>
<evidence type="ECO:0000313" key="1">
    <source>
        <dbReference type="EMBL" id="EMB33160.1"/>
    </source>
</evidence>
<gene>
    <name evidence="1" type="ORF">HMPREF9726_01521</name>
</gene>
<dbReference type="EMBL" id="AGDV01000012">
    <property type="protein sequence ID" value="EMB33160.1"/>
    <property type="molecule type" value="Genomic_DNA"/>
</dbReference>
<dbReference type="RefSeq" id="WP_002684631.1">
    <property type="nucleotide sequence ID" value="NZ_CM001795.1"/>
</dbReference>
<dbReference type="Gene3D" id="3.30.70.1280">
    <property type="entry name" value="SP0830-like domains"/>
    <property type="match status" value="1"/>
</dbReference>
<dbReference type="PANTHER" id="PTHR36439:SF1">
    <property type="entry name" value="DUF1697 DOMAIN-CONTAINING PROTEIN"/>
    <property type="match status" value="1"/>
</dbReference>
<dbReference type="InterPro" id="IPR012545">
    <property type="entry name" value="DUF1697"/>
</dbReference>